<proteinExistence type="predicted"/>
<keyword evidence="1" id="KW-1133">Transmembrane helix</keyword>
<accession>A0A2X2YEA3</accession>
<reference evidence="2 3" key="1">
    <citation type="submission" date="2018-06" db="EMBL/GenBank/DDBJ databases">
        <authorList>
            <consortium name="Pathogen Informatics"/>
            <person name="Doyle S."/>
        </authorList>
    </citation>
    <scope>NUCLEOTIDE SEQUENCE [LARGE SCALE GENOMIC DNA]</scope>
    <source>
        <strain evidence="2 3">NCTC13028</strain>
    </source>
</reference>
<feature type="transmembrane region" description="Helical" evidence="1">
    <location>
        <begin position="12"/>
        <end position="30"/>
    </location>
</feature>
<feature type="transmembrane region" description="Helical" evidence="1">
    <location>
        <begin position="208"/>
        <end position="227"/>
    </location>
</feature>
<protein>
    <submittedName>
        <fullName evidence="2">Predicted membrane protein</fullName>
    </submittedName>
</protein>
<evidence type="ECO:0000313" key="2">
    <source>
        <dbReference type="EMBL" id="SQB36269.1"/>
    </source>
</evidence>
<dbReference type="Proteomes" id="UP000250223">
    <property type="component" value="Unassembled WGS sequence"/>
</dbReference>
<dbReference type="EMBL" id="UAWC01000026">
    <property type="protein sequence ID" value="SQB36269.1"/>
    <property type="molecule type" value="Genomic_DNA"/>
</dbReference>
<keyword evidence="1" id="KW-0812">Transmembrane</keyword>
<keyword evidence="1" id="KW-0472">Membrane</keyword>
<name>A0A2X2YEA3_CLOCO</name>
<dbReference type="InterPro" id="IPR009793">
    <property type="entry name" value="DUF1361"/>
</dbReference>
<evidence type="ECO:0000256" key="1">
    <source>
        <dbReference type="SAM" id="Phobius"/>
    </source>
</evidence>
<dbReference type="RefSeq" id="WP_096636104.1">
    <property type="nucleotide sequence ID" value="NZ_JBCECZ010000016.1"/>
</dbReference>
<organism evidence="2 3">
    <name type="scientific">Clostridium cochlearium</name>
    <dbReference type="NCBI Taxonomy" id="1494"/>
    <lineage>
        <taxon>Bacteria</taxon>
        <taxon>Bacillati</taxon>
        <taxon>Bacillota</taxon>
        <taxon>Clostridia</taxon>
        <taxon>Eubacteriales</taxon>
        <taxon>Clostridiaceae</taxon>
        <taxon>Clostridium</taxon>
    </lineage>
</organism>
<feature type="transmembrane region" description="Helical" evidence="1">
    <location>
        <begin position="67"/>
        <end position="86"/>
    </location>
</feature>
<feature type="transmembrane region" description="Helical" evidence="1">
    <location>
        <begin position="124"/>
        <end position="144"/>
    </location>
</feature>
<feature type="transmembrane region" description="Helical" evidence="1">
    <location>
        <begin position="156"/>
        <end position="175"/>
    </location>
</feature>
<dbReference type="Pfam" id="PF07099">
    <property type="entry name" value="DUF1361"/>
    <property type="match status" value="1"/>
</dbReference>
<dbReference type="AlphaFoldDB" id="A0A2X2YEA3"/>
<evidence type="ECO:0000313" key="3">
    <source>
        <dbReference type="Proteomes" id="UP000250223"/>
    </source>
</evidence>
<feature type="transmembrane region" description="Helical" evidence="1">
    <location>
        <begin position="36"/>
        <end position="55"/>
    </location>
</feature>
<gene>
    <name evidence="2" type="ORF">NCTC13028_02492</name>
</gene>
<sequence length="233" mass="27722">MSKTLKNKKNNFKNILVVVIFIYFLCIVFGKRLDNMYMIWNLLLAWIPLEISYFFKKVFGHKNRKKYSQTLIVLLSIIWVISYPNAPYVITELVYLNGNKYFELVNSKGTGVIFKNDLNIWKDFFYVFIGVWICSIISFVSIHINRKIIMERYNSAFSWIFLFLVAIFSGFNMYLSRIEQIRSWNIIINPYKTIVLIYKDINKLTFELSVLFGGIIIIMYMITNLLINKLKNE</sequence>